<dbReference type="SUPFAM" id="SSF49899">
    <property type="entry name" value="Concanavalin A-like lectins/glucanases"/>
    <property type="match status" value="1"/>
</dbReference>
<evidence type="ECO:0000256" key="5">
    <source>
        <dbReference type="SAM" id="SignalP"/>
    </source>
</evidence>
<organism evidence="7 8">
    <name type="scientific">Asticcacaulis endophyticus</name>
    <dbReference type="NCBI Taxonomy" id="1395890"/>
    <lineage>
        <taxon>Bacteria</taxon>
        <taxon>Pseudomonadati</taxon>
        <taxon>Pseudomonadota</taxon>
        <taxon>Alphaproteobacteria</taxon>
        <taxon>Caulobacterales</taxon>
        <taxon>Caulobacteraceae</taxon>
        <taxon>Asticcacaulis</taxon>
    </lineage>
</organism>
<keyword evidence="2" id="KW-0378">Hydrolase</keyword>
<proteinExistence type="inferred from homology"/>
<dbReference type="Proteomes" id="UP000662572">
    <property type="component" value="Unassembled WGS sequence"/>
</dbReference>
<dbReference type="Pfam" id="PF00722">
    <property type="entry name" value="Glyco_hydro_16"/>
    <property type="match status" value="1"/>
</dbReference>
<gene>
    <name evidence="7" type="primary">exoK</name>
    <name evidence="7" type="ORF">GCM10011273_09560</name>
</gene>
<evidence type="ECO:0000256" key="4">
    <source>
        <dbReference type="PIRSR" id="PIRSR608264-1"/>
    </source>
</evidence>
<feature type="signal peptide" evidence="5">
    <location>
        <begin position="1"/>
        <end position="31"/>
    </location>
</feature>
<dbReference type="InterPro" id="IPR013320">
    <property type="entry name" value="ConA-like_dom_sf"/>
</dbReference>
<reference evidence="7" key="2">
    <citation type="submission" date="2020-09" db="EMBL/GenBank/DDBJ databases">
        <authorList>
            <person name="Sun Q."/>
            <person name="Kim S."/>
        </authorList>
    </citation>
    <scope>NUCLEOTIDE SEQUENCE</scope>
    <source>
        <strain evidence="7">KCTC 32296</strain>
    </source>
</reference>
<feature type="active site" description="Nucleophile" evidence="4">
    <location>
        <position position="139"/>
    </location>
</feature>
<dbReference type="AlphaFoldDB" id="A0A918UPE7"/>
<reference evidence="7" key="1">
    <citation type="journal article" date="2014" name="Int. J. Syst. Evol. Microbiol.">
        <title>Complete genome sequence of Corynebacterium casei LMG S-19264T (=DSM 44701T), isolated from a smear-ripened cheese.</title>
        <authorList>
            <consortium name="US DOE Joint Genome Institute (JGI-PGF)"/>
            <person name="Walter F."/>
            <person name="Albersmeier A."/>
            <person name="Kalinowski J."/>
            <person name="Ruckert C."/>
        </authorList>
    </citation>
    <scope>NUCLEOTIDE SEQUENCE</scope>
    <source>
        <strain evidence="7">KCTC 32296</strain>
    </source>
</reference>
<feature type="domain" description="GH16" evidence="6">
    <location>
        <begin position="22"/>
        <end position="254"/>
    </location>
</feature>
<evidence type="ECO:0000313" key="8">
    <source>
        <dbReference type="Proteomes" id="UP000662572"/>
    </source>
</evidence>
<evidence type="ECO:0000259" key="6">
    <source>
        <dbReference type="PROSITE" id="PS51762"/>
    </source>
</evidence>
<dbReference type="InterPro" id="IPR008264">
    <property type="entry name" value="Beta_glucanase"/>
</dbReference>
<name>A0A918UPE7_9CAUL</name>
<accession>A0A918UPE7</accession>
<comment type="caution">
    <text evidence="7">The sequence shown here is derived from an EMBL/GenBank/DDBJ whole genome shotgun (WGS) entry which is preliminary data.</text>
</comment>
<comment type="similarity">
    <text evidence="1">Belongs to the glycosyl hydrolase 16 family.</text>
</comment>
<dbReference type="PANTHER" id="PTHR10963">
    <property type="entry name" value="GLYCOSYL HYDROLASE-RELATED"/>
    <property type="match status" value="1"/>
</dbReference>
<keyword evidence="3" id="KW-0326">Glycosidase</keyword>
<dbReference type="RefSeq" id="WP_189485198.1">
    <property type="nucleotide sequence ID" value="NZ_BMZB01000001.1"/>
</dbReference>
<sequence length="268" mass="29530">MTGSVLKPLLKPFLAATAAALSLFAIQPATAQVTGGASFVDNFDKVDKAFWYVSHGWSNGAHQNCGWSMHETFAYKGNLNLRFQKKPMADRLFSCGEIQTKATYGYGTYEARMKTPKGSGLNGAFFTYIGATQGKPHDEIDWEVLLKDTSVAQSGGYVNGKGMGATLPKLPYSADSDYINYAFIWAPDSIKYYINGVLVRTLESPAPLPSNAQKIFFSLWGTNTLTDWMGTFIEPEKPLYMLVDWVAYTRPDDACQFPESLVCKLNGA</sequence>
<evidence type="ECO:0000256" key="3">
    <source>
        <dbReference type="ARBA" id="ARBA00023295"/>
    </source>
</evidence>
<dbReference type="PRINTS" id="PR00737">
    <property type="entry name" value="GLHYDRLASE16"/>
</dbReference>
<dbReference type="PANTHER" id="PTHR10963:SF55">
    <property type="entry name" value="GLYCOSIDE HYDROLASE FAMILY 16 PROTEIN"/>
    <property type="match status" value="1"/>
</dbReference>
<protein>
    <submittedName>
        <fullName evidence="7">Endo-1,3-1,4-beta-glycanase</fullName>
    </submittedName>
</protein>
<dbReference type="InterPro" id="IPR000757">
    <property type="entry name" value="Beta-glucanase-like"/>
</dbReference>
<dbReference type="InterPro" id="IPR050546">
    <property type="entry name" value="Glycosyl_Hydrlase_16"/>
</dbReference>
<keyword evidence="5" id="KW-0732">Signal</keyword>
<evidence type="ECO:0000256" key="1">
    <source>
        <dbReference type="ARBA" id="ARBA00006865"/>
    </source>
</evidence>
<evidence type="ECO:0000313" key="7">
    <source>
        <dbReference type="EMBL" id="GGZ26173.1"/>
    </source>
</evidence>
<dbReference type="EMBL" id="BMZB01000001">
    <property type="protein sequence ID" value="GGZ26173.1"/>
    <property type="molecule type" value="Genomic_DNA"/>
</dbReference>
<feature type="chain" id="PRO_5037655766" evidence="5">
    <location>
        <begin position="32"/>
        <end position="268"/>
    </location>
</feature>
<dbReference type="PROSITE" id="PS51762">
    <property type="entry name" value="GH16_2"/>
    <property type="match status" value="1"/>
</dbReference>
<evidence type="ECO:0000256" key="2">
    <source>
        <dbReference type="ARBA" id="ARBA00022801"/>
    </source>
</evidence>
<dbReference type="Gene3D" id="2.60.120.200">
    <property type="match status" value="1"/>
</dbReference>
<keyword evidence="8" id="KW-1185">Reference proteome</keyword>
<dbReference type="GO" id="GO:0004553">
    <property type="term" value="F:hydrolase activity, hydrolyzing O-glycosyl compounds"/>
    <property type="evidence" value="ECO:0007669"/>
    <property type="project" value="InterPro"/>
</dbReference>
<dbReference type="GO" id="GO:0005975">
    <property type="term" value="P:carbohydrate metabolic process"/>
    <property type="evidence" value="ECO:0007669"/>
    <property type="project" value="InterPro"/>
</dbReference>
<feature type="active site" description="Proton donor" evidence="4">
    <location>
        <position position="143"/>
    </location>
</feature>